<organism evidence="2 3">
    <name type="scientific">Anaerostipes hadrus</name>
    <dbReference type="NCBI Taxonomy" id="649756"/>
    <lineage>
        <taxon>Bacteria</taxon>
        <taxon>Bacillati</taxon>
        <taxon>Bacillota</taxon>
        <taxon>Clostridia</taxon>
        <taxon>Lachnospirales</taxon>
        <taxon>Lachnospiraceae</taxon>
        <taxon>Anaerostipes</taxon>
    </lineage>
</organism>
<dbReference type="InterPro" id="IPR009045">
    <property type="entry name" value="Zn_M74/Hedgehog-like"/>
</dbReference>
<gene>
    <name evidence="2" type="ORF">ERS852425_00589</name>
</gene>
<name>A0A173RJS4_ANAHA</name>
<reference evidence="2 3" key="1">
    <citation type="submission" date="2015-09" db="EMBL/GenBank/DDBJ databases">
        <authorList>
            <consortium name="Pathogen Informatics"/>
        </authorList>
    </citation>
    <scope>NUCLEOTIDE SEQUENCE [LARGE SCALE GENOMIC DNA]</scope>
    <source>
        <strain evidence="2 3">2789STDY5608868</strain>
    </source>
</reference>
<dbReference type="Gene3D" id="3.30.1380.10">
    <property type="match status" value="1"/>
</dbReference>
<dbReference type="GO" id="GO:0008233">
    <property type="term" value="F:peptidase activity"/>
    <property type="evidence" value="ECO:0007669"/>
    <property type="project" value="InterPro"/>
</dbReference>
<evidence type="ECO:0000259" key="1">
    <source>
        <dbReference type="Pfam" id="PF13539"/>
    </source>
</evidence>
<sequence length="234" mass="27166">MNRSKLKLTTIIALTAFTVAVIPVCLQRKSANAASKYTYKKGFTYEKISPNIEKRITGKSYRKNKNVKLSDLRYVQVLHYGFDGKVKEGELIVNKKIAKKTVKVFYALYQKRYRIERMRLIDDYGANDEKSMAANNTSAFNYRVISGTTKLSNHSYGMAIDINPRINPWVKGNKVSPANGKVYKQRKTSKCKGKYKRYMIHKNDTAYKIFKKYGFSWGGEWRSSKDYQHFEVNK</sequence>
<evidence type="ECO:0000313" key="2">
    <source>
        <dbReference type="EMBL" id="CUM78183.1"/>
    </source>
</evidence>
<proteinExistence type="predicted"/>
<accession>A0A173RJS4</accession>
<feature type="domain" description="Peptidase M15C" evidence="1">
    <location>
        <begin position="147"/>
        <end position="232"/>
    </location>
</feature>
<dbReference type="InterPro" id="IPR039561">
    <property type="entry name" value="Peptidase_M15C"/>
</dbReference>
<dbReference type="RefSeq" id="WP_055257886.1">
    <property type="nucleotide sequence ID" value="NZ_CACRSX010000053.1"/>
</dbReference>
<dbReference type="CDD" id="cd14845">
    <property type="entry name" value="L-Ala-D-Glu_peptidase_like"/>
    <property type="match status" value="1"/>
</dbReference>
<dbReference type="SUPFAM" id="SSF55166">
    <property type="entry name" value="Hedgehog/DD-peptidase"/>
    <property type="match status" value="1"/>
</dbReference>
<dbReference type="Proteomes" id="UP000095598">
    <property type="component" value="Unassembled WGS sequence"/>
</dbReference>
<evidence type="ECO:0000313" key="3">
    <source>
        <dbReference type="Proteomes" id="UP000095598"/>
    </source>
</evidence>
<dbReference type="AlphaFoldDB" id="A0A173RJS4"/>
<dbReference type="Pfam" id="PF13539">
    <property type="entry name" value="Peptidase_M15_4"/>
    <property type="match status" value="1"/>
</dbReference>
<dbReference type="EMBL" id="CYXT01000002">
    <property type="protein sequence ID" value="CUM78183.1"/>
    <property type="molecule type" value="Genomic_DNA"/>
</dbReference>
<protein>
    <submittedName>
        <fullName evidence="2">Uncharacterized protein conserved in bacteria</fullName>
    </submittedName>
</protein>